<evidence type="ECO:0000313" key="2">
    <source>
        <dbReference type="Proteomes" id="UP000789405"/>
    </source>
</evidence>
<reference evidence="1" key="1">
    <citation type="submission" date="2021-06" db="EMBL/GenBank/DDBJ databases">
        <authorList>
            <person name="Kallberg Y."/>
            <person name="Tangrot J."/>
            <person name="Rosling A."/>
        </authorList>
    </citation>
    <scope>NUCLEOTIDE SEQUENCE</scope>
    <source>
        <strain evidence="1">MA453B</strain>
    </source>
</reference>
<accession>A0A9N9IU76</accession>
<dbReference type="OrthoDB" id="2416564at2759"/>
<sequence>MTKNSYSVWSLSDDFQINNTNPNPSSVWSYGNKKEILGPFTLYTQLLADPKNSGVYAWYETGVNWDTPGNWLGVYYNSKTTSVNLTYPSQIITFPPHGVAMQSGNDSRFSVARYTTPIDGIYNITATFTRIDIDSNTTNASTGVYIIYKNYQLFVNNIYGMRGATLFNTSINLKANEVIDFIVGVGPDKIDKYDMTN</sequence>
<evidence type="ECO:0000313" key="1">
    <source>
        <dbReference type="EMBL" id="CAG8751628.1"/>
    </source>
</evidence>
<name>A0A9N9IU76_9GLOM</name>
<dbReference type="AlphaFoldDB" id="A0A9N9IU76"/>
<proteinExistence type="predicted"/>
<protein>
    <submittedName>
        <fullName evidence="1">3360_t:CDS:1</fullName>
    </submittedName>
</protein>
<organism evidence="1 2">
    <name type="scientific">Dentiscutata erythropus</name>
    <dbReference type="NCBI Taxonomy" id="1348616"/>
    <lineage>
        <taxon>Eukaryota</taxon>
        <taxon>Fungi</taxon>
        <taxon>Fungi incertae sedis</taxon>
        <taxon>Mucoromycota</taxon>
        <taxon>Glomeromycotina</taxon>
        <taxon>Glomeromycetes</taxon>
        <taxon>Diversisporales</taxon>
        <taxon>Gigasporaceae</taxon>
        <taxon>Dentiscutata</taxon>
    </lineage>
</organism>
<gene>
    <name evidence="1" type="ORF">DERYTH_LOCUS16958</name>
</gene>
<dbReference type="EMBL" id="CAJVPY010015418">
    <property type="protein sequence ID" value="CAG8751628.1"/>
    <property type="molecule type" value="Genomic_DNA"/>
</dbReference>
<keyword evidence="2" id="KW-1185">Reference proteome</keyword>
<dbReference type="Proteomes" id="UP000789405">
    <property type="component" value="Unassembled WGS sequence"/>
</dbReference>
<comment type="caution">
    <text evidence="1">The sequence shown here is derived from an EMBL/GenBank/DDBJ whole genome shotgun (WGS) entry which is preliminary data.</text>
</comment>